<feature type="compositionally biased region" description="Basic and acidic residues" evidence="2">
    <location>
        <begin position="301"/>
        <end position="324"/>
    </location>
</feature>
<accession>V9L2D8</accession>
<dbReference type="PANTHER" id="PTHR31353:SF10">
    <property type="entry name" value="PROTEIN FAM98C"/>
    <property type="match status" value="1"/>
</dbReference>
<dbReference type="GO" id="GO:0072669">
    <property type="term" value="C:tRNA-splicing ligase complex"/>
    <property type="evidence" value="ECO:0007669"/>
    <property type="project" value="TreeGrafter"/>
</dbReference>
<sequence>KQRMEVTAAALSDLGYGGPLVGVSELLRAVEAGPSCPRFAGLCAWLVEELRAVCSLEERVSPTEGPDDAETFQLEVSGLLAELHCPYPSLTTGPVTARLTNKETCLQLLGFLSSELQAARCLYGRQSPAPREGEVEEGGDVDCELRSLFTDLGLAQPSPRTSLSQLLTQLTAKVSEVVAEQDVGAALLTCSLEPAQWERLEVIGEVLGKDYECRKQMLLHRLDLTIQSFRWSPRAEERRAAVRSVYEPLRRELSARSHVTLAHVLAARHDLSIVTKTTSLASRKHTACAINKVVMGAVPDRGGRPSDLERPMPTWDGRRGEGGRKRNKQKRGKGHKQP</sequence>
<evidence type="ECO:0000256" key="1">
    <source>
        <dbReference type="ARBA" id="ARBA00007218"/>
    </source>
</evidence>
<evidence type="ECO:0000313" key="3">
    <source>
        <dbReference type="EMBL" id="AFP05527.1"/>
    </source>
</evidence>
<feature type="region of interest" description="Disordered" evidence="2">
    <location>
        <begin position="299"/>
        <end position="338"/>
    </location>
</feature>
<organism evidence="3">
    <name type="scientific">Callorhinchus milii</name>
    <name type="common">Ghost shark</name>
    <dbReference type="NCBI Taxonomy" id="7868"/>
    <lineage>
        <taxon>Eukaryota</taxon>
        <taxon>Metazoa</taxon>
        <taxon>Chordata</taxon>
        <taxon>Craniata</taxon>
        <taxon>Vertebrata</taxon>
        <taxon>Chondrichthyes</taxon>
        <taxon>Holocephali</taxon>
        <taxon>Chimaeriformes</taxon>
        <taxon>Callorhinchidae</taxon>
        <taxon>Callorhinchus</taxon>
    </lineage>
</organism>
<evidence type="ECO:0000256" key="2">
    <source>
        <dbReference type="SAM" id="MobiDB-lite"/>
    </source>
</evidence>
<name>V9L2D8_CALMI</name>
<dbReference type="AlphaFoldDB" id="V9L2D8"/>
<proteinExistence type="evidence at transcript level"/>
<dbReference type="PANTHER" id="PTHR31353">
    <property type="entry name" value="FAM98"/>
    <property type="match status" value="1"/>
</dbReference>
<reference evidence="3" key="1">
    <citation type="journal article" date="2014" name="Nature">
        <title>Elephant shark genome provides unique insights into gnathostome evolution.</title>
        <authorList>
            <consortium name="International Elephant Shark Genome Sequencing Consortium"/>
            <person name="Venkatesh B."/>
            <person name="Lee A.P."/>
            <person name="Ravi V."/>
            <person name="Maurya A.K."/>
            <person name="Lian M.M."/>
            <person name="Swann J.B."/>
            <person name="Ohta Y."/>
            <person name="Flajnik M.F."/>
            <person name="Sutoh Y."/>
            <person name="Kasahara M."/>
            <person name="Hoon S."/>
            <person name="Gangu V."/>
            <person name="Roy S.W."/>
            <person name="Irimia M."/>
            <person name="Korzh V."/>
            <person name="Kondrychyn I."/>
            <person name="Lim Z.W."/>
            <person name="Tay B.H."/>
            <person name="Tohari S."/>
            <person name="Kong K.W."/>
            <person name="Ho S."/>
            <person name="Lorente-Galdos B."/>
            <person name="Quilez J."/>
            <person name="Marques-Bonet T."/>
            <person name="Raney B.J."/>
            <person name="Ingham P.W."/>
            <person name="Tay A."/>
            <person name="Hillier L.W."/>
            <person name="Minx P."/>
            <person name="Boehm T."/>
            <person name="Wilson R.K."/>
            <person name="Brenner S."/>
            <person name="Warren W.C."/>
        </authorList>
    </citation>
    <scope>NUCLEOTIDE SEQUENCE</scope>
    <source>
        <tissue evidence="3">Liver</tissue>
    </source>
</reference>
<comment type="similarity">
    <text evidence="1">Belongs to the FAM98 family.</text>
</comment>
<feature type="non-terminal residue" evidence="3">
    <location>
        <position position="1"/>
    </location>
</feature>
<protein>
    <submittedName>
        <fullName evidence="3">Family with sequence similarity 98, member A</fullName>
    </submittedName>
</protein>
<feature type="compositionally biased region" description="Basic residues" evidence="2">
    <location>
        <begin position="325"/>
        <end position="338"/>
    </location>
</feature>
<dbReference type="Pfam" id="PF10239">
    <property type="entry name" value="DUF2465"/>
    <property type="match status" value="1"/>
</dbReference>
<dbReference type="InterPro" id="IPR018797">
    <property type="entry name" value="FAM98"/>
</dbReference>
<dbReference type="EMBL" id="JW873009">
    <property type="protein sequence ID" value="AFP05527.1"/>
    <property type="molecule type" value="mRNA"/>
</dbReference>